<dbReference type="EnsemblMetazoa" id="PPAI005700-RA">
    <property type="protein sequence ID" value="PPAI005700-PA"/>
    <property type="gene ID" value="PPAI005700"/>
</dbReference>
<dbReference type="VEuPathDB" id="VectorBase:PPAI005700"/>
<keyword evidence="2" id="KW-1185">Reference proteome</keyword>
<accession>A0A1B0DCS9</accession>
<dbReference type="EMBL" id="AJVK01031352">
    <property type="status" value="NOT_ANNOTATED_CDS"/>
    <property type="molecule type" value="Genomic_DNA"/>
</dbReference>
<organism evidence="1 2">
    <name type="scientific">Phlebotomus papatasi</name>
    <name type="common">Sandfly</name>
    <dbReference type="NCBI Taxonomy" id="29031"/>
    <lineage>
        <taxon>Eukaryota</taxon>
        <taxon>Metazoa</taxon>
        <taxon>Ecdysozoa</taxon>
        <taxon>Arthropoda</taxon>
        <taxon>Hexapoda</taxon>
        <taxon>Insecta</taxon>
        <taxon>Pterygota</taxon>
        <taxon>Neoptera</taxon>
        <taxon>Endopterygota</taxon>
        <taxon>Diptera</taxon>
        <taxon>Nematocera</taxon>
        <taxon>Psychodoidea</taxon>
        <taxon>Psychodidae</taxon>
        <taxon>Phlebotomus</taxon>
        <taxon>Phlebotomus</taxon>
    </lineage>
</organism>
<sequence>KRNKTVANELGYITDDDKKHLKLWLILHAVLKPRGTIQRLIGRGEKRMKTTKPTIADSQERMITTIGKKENLSSRVKIIAEQLQSDGRLLTPFIVCILEGGYQVVITE</sequence>
<dbReference type="Proteomes" id="UP000092462">
    <property type="component" value="Unassembled WGS sequence"/>
</dbReference>
<evidence type="ECO:0000313" key="1">
    <source>
        <dbReference type="EnsemblMetazoa" id="PPAI005700-PA"/>
    </source>
</evidence>
<name>A0A1B0DCS9_PHLPP</name>
<dbReference type="AlphaFoldDB" id="A0A1B0DCS9"/>
<proteinExistence type="predicted"/>
<protein>
    <submittedName>
        <fullName evidence="1">Uncharacterized protein</fullName>
    </submittedName>
</protein>
<evidence type="ECO:0000313" key="2">
    <source>
        <dbReference type="Proteomes" id="UP000092462"/>
    </source>
</evidence>
<reference evidence="1" key="1">
    <citation type="submission" date="2022-08" db="UniProtKB">
        <authorList>
            <consortium name="EnsemblMetazoa"/>
        </authorList>
    </citation>
    <scope>IDENTIFICATION</scope>
    <source>
        <strain evidence="1">Israel</strain>
    </source>
</reference>